<comment type="caution">
    <text evidence="2">The sequence shown here is derived from an EMBL/GenBank/DDBJ whole genome shotgun (WGS) entry which is preliminary data.</text>
</comment>
<dbReference type="Proteomes" id="UP000234145">
    <property type="component" value="Unassembled WGS sequence"/>
</dbReference>
<gene>
    <name evidence="2" type="ORF">COY51_07190</name>
</gene>
<proteinExistence type="predicted"/>
<reference evidence="3" key="1">
    <citation type="submission" date="2017-09" db="EMBL/GenBank/DDBJ databases">
        <title>Depth-based differentiation of microbial function through sediment-hosted aquifers and enrichment of novel symbionts in the deep terrestrial subsurface.</title>
        <authorList>
            <person name="Probst A.J."/>
            <person name="Ladd B."/>
            <person name="Jarett J.K."/>
            <person name="Geller-Mcgrath D.E."/>
            <person name="Sieber C.M.K."/>
            <person name="Emerson J.B."/>
            <person name="Anantharaman K."/>
            <person name="Thomas B.C."/>
            <person name="Malmstrom R."/>
            <person name="Stieglmeier M."/>
            <person name="Klingl A."/>
            <person name="Woyke T."/>
            <person name="Ryan C.M."/>
            <person name="Banfield J.F."/>
        </authorList>
    </citation>
    <scope>NUCLEOTIDE SEQUENCE [LARGE SCALE GENOMIC DNA]</scope>
</reference>
<keyword evidence="2" id="KW-0067">ATP-binding</keyword>
<sequence length="337" mass="38209">ARQDGTVVTLKKLKKKFNLADIEKRLIESVPIRVPEFAVFLNGKKVTAKYIPGHRIPFLEGTDFGVVHGEIIITPLSHSDIKEAGIECKVKQVTVKKDFFGIENWGMSAARITGEVNADFLPITSDRSGFVRDSDEFRAFRKVMERVLERVKKVVEELFDYKENRRTKRVLTEVLDRIKTSLIQNPEYCPEGLLPIGEPGKPGEGEPGFVSEGKKETGISEVEGEKKERKKREKRPFVKPLSPTAVVKRLALGRGGVSCIIEHYGSEGSECQTEGTIVIINRDHPLHQRAIKDREAYLFYLARLITQEISLMKDPRNPRQAFERQSKLLKDALAQQE</sequence>
<organism evidence="2 3">
    <name type="scientific">Candidatus Desantisbacteria bacterium CG_4_10_14_0_8_um_filter_39_17</name>
    <dbReference type="NCBI Taxonomy" id="1974542"/>
    <lineage>
        <taxon>Bacteria</taxon>
        <taxon>Candidatus Desantisiibacteriota</taxon>
    </lineage>
</organism>
<feature type="region of interest" description="Disordered" evidence="1">
    <location>
        <begin position="199"/>
        <end position="235"/>
    </location>
</feature>
<evidence type="ECO:0000256" key="1">
    <source>
        <dbReference type="SAM" id="MobiDB-lite"/>
    </source>
</evidence>
<keyword evidence="2" id="KW-0547">Nucleotide-binding</keyword>
<evidence type="ECO:0000313" key="2">
    <source>
        <dbReference type="EMBL" id="PIZ14840.1"/>
    </source>
</evidence>
<protein>
    <submittedName>
        <fullName evidence="2">ATP-binding protein</fullName>
    </submittedName>
</protein>
<name>A0A2H9P9D8_9BACT</name>
<feature type="non-terminal residue" evidence="2">
    <location>
        <position position="1"/>
    </location>
</feature>
<accession>A0A2H9P9D8</accession>
<evidence type="ECO:0000313" key="3">
    <source>
        <dbReference type="Proteomes" id="UP000234145"/>
    </source>
</evidence>
<feature type="compositionally biased region" description="Basic and acidic residues" evidence="1">
    <location>
        <begin position="212"/>
        <end position="227"/>
    </location>
</feature>
<dbReference type="GO" id="GO:0005524">
    <property type="term" value="F:ATP binding"/>
    <property type="evidence" value="ECO:0007669"/>
    <property type="project" value="UniProtKB-KW"/>
</dbReference>
<dbReference type="AlphaFoldDB" id="A0A2H9P9D8"/>
<dbReference type="EMBL" id="PFMS01000122">
    <property type="protein sequence ID" value="PIZ14840.1"/>
    <property type="molecule type" value="Genomic_DNA"/>
</dbReference>